<name>A0A819NZ01_9BILA</name>
<dbReference type="InterPro" id="IPR007588">
    <property type="entry name" value="Znf_FLYWCH"/>
</dbReference>
<feature type="transmembrane region" description="Helical" evidence="5">
    <location>
        <begin position="1175"/>
        <end position="1202"/>
    </location>
</feature>
<dbReference type="PANTHER" id="PTHR13800">
    <property type="entry name" value="TRANSIENT RECEPTOR POTENTIAL CATION CHANNEL, SUBFAMILY M, MEMBER 6"/>
    <property type="match status" value="1"/>
</dbReference>
<reference evidence="8" key="1">
    <citation type="submission" date="2021-02" db="EMBL/GenBank/DDBJ databases">
        <authorList>
            <person name="Nowell W R."/>
        </authorList>
    </citation>
    <scope>NUCLEOTIDE SEQUENCE</scope>
</reference>
<keyword evidence="5" id="KW-0812">Transmembrane</keyword>
<keyword evidence="9" id="KW-1185">Reference proteome</keyword>
<feature type="transmembrane region" description="Helical" evidence="5">
    <location>
        <begin position="1223"/>
        <end position="1244"/>
    </location>
</feature>
<evidence type="ECO:0000256" key="1">
    <source>
        <dbReference type="ARBA" id="ARBA00022723"/>
    </source>
</evidence>
<keyword evidence="1" id="KW-0479">Metal-binding</keyword>
<keyword evidence="2" id="KW-0863">Zinc-finger</keyword>
<feature type="domain" description="TRPM SLOG" evidence="7">
    <location>
        <begin position="508"/>
        <end position="751"/>
    </location>
</feature>
<dbReference type="GO" id="GO:0099604">
    <property type="term" value="F:ligand-gated calcium channel activity"/>
    <property type="evidence" value="ECO:0007669"/>
    <property type="project" value="TreeGrafter"/>
</dbReference>
<evidence type="ECO:0000259" key="7">
    <source>
        <dbReference type="Pfam" id="PF18139"/>
    </source>
</evidence>
<evidence type="ECO:0000313" key="9">
    <source>
        <dbReference type="Proteomes" id="UP000663866"/>
    </source>
</evidence>
<evidence type="ECO:0000256" key="3">
    <source>
        <dbReference type="ARBA" id="ARBA00022833"/>
    </source>
</evidence>
<comment type="caution">
    <text evidence="8">The sequence shown here is derived from an EMBL/GenBank/DDBJ whole genome shotgun (WGS) entry which is preliminary data.</text>
</comment>
<feature type="transmembrane region" description="Helical" evidence="5">
    <location>
        <begin position="1022"/>
        <end position="1049"/>
    </location>
</feature>
<keyword evidence="5" id="KW-0472">Membrane</keyword>
<dbReference type="GO" id="GO:0005886">
    <property type="term" value="C:plasma membrane"/>
    <property type="evidence" value="ECO:0007669"/>
    <property type="project" value="TreeGrafter"/>
</dbReference>
<accession>A0A819NZ01</accession>
<feature type="region of interest" description="Disordered" evidence="4">
    <location>
        <begin position="24"/>
        <end position="52"/>
    </location>
</feature>
<dbReference type="EMBL" id="CAJOBG010002363">
    <property type="protein sequence ID" value="CAF4001840.1"/>
    <property type="molecule type" value="Genomic_DNA"/>
</dbReference>
<dbReference type="AlphaFoldDB" id="A0A819NZ01"/>
<dbReference type="InterPro" id="IPR050927">
    <property type="entry name" value="TRPM"/>
</dbReference>
<evidence type="ECO:0000259" key="6">
    <source>
        <dbReference type="Pfam" id="PF04500"/>
    </source>
</evidence>
<protein>
    <submittedName>
        <fullName evidence="8">Uncharacterized protein</fullName>
    </submittedName>
</protein>
<keyword evidence="3" id="KW-0862">Zinc</keyword>
<dbReference type="Proteomes" id="UP000663866">
    <property type="component" value="Unassembled WGS sequence"/>
</dbReference>
<evidence type="ECO:0000256" key="5">
    <source>
        <dbReference type="SAM" id="Phobius"/>
    </source>
</evidence>
<feature type="domain" description="FLYWCH-type" evidence="6">
    <location>
        <begin position="161"/>
        <end position="220"/>
    </location>
</feature>
<dbReference type="Gene3D" id="2.20.25.240">
    <property type="match status" value="1"/>
</dbReference>
<dbReference type="InterPro" id="IPR041491">
    <property type="entry name" value="TRPM_SLOG"/>
</dbReference>
<evidence type="ECO:0000256" key="4">
    <source>
        <dbReference type="SAM" id="MobiDB-lite"/>
    </source>
</evidence>
<organism evidence="8 9">
    <name type="scientific">Rotaria magnacalcarata</name>
    <dbReference type="NCBI Taxonomy" id="392030"/>
    <lineage>
        <taxon>Eukaryota</taxon>
        <taxon>Metazoa</taxon>
        <taxon>Spiralia</taxon>
        <taxon>Gnathifera</taxon>
        <taxon>Rotifera</taxon>
        <taxon>Eurotatoria</taxon>
        <taxon>Bdelloidea</taxon>
        <taxon>Philodinida</taxon>
        <taxon>Philodinidae</taxon>
        <taxon>Rotaria</taxon>
    </lineage>
</organism>
<feature type="region of interest" description="Disordered" evidence="4">
    <location>
        <begin position="92"/>
        <end position="136"/>
    </location>
</feature>
<dbReference type="PANTHER" id="PTHR13800:SF12">
    <property type="entry name" value="TRANSIENT RECEPTOR POTENTIAL CATION CHANNEL SUBFAMILY M MEMBER-LIKE 2"/>
    <property type="match status" value="1"/>
</dbReference>
<dbReference type="GO" id="GO:0008270">
    <property type="term" value="F:zinc ion binding"/>
    <property type="evidence" value="ECO:0007669"/>
    <property type="project" value="UniProtKB-KW"/>
</dbReference>
<feature type="compositionally biased region" description="Basic residues" evidence="4">
    <location>
        <begin position="35"/>
        <end position="47"/>
    </location>
</feature>
<evidence type="ECO:0000256" key="2">
    <source>
        <dbReference type="ARBA" id="ARBA00022771"/>
    </source>
</evidence>
<feature type="transmembrane region" description="Helical" evidence="5">
    <location>
        <begin position="1098"/>
        <end position="1115"/>
    </location>
</feature>
<dbReference type="Pfam" id="PF18139">
    <property type="entry name" value="LSDAT_euk"/>
    <property type="match status" value="1"/>
</dbReference>
<gene>
    <name evidence="8" type="ORF">OVN521_LOCUS15093</name>
</gene>
<feature type="compositionally biased region" description="Low complexity" evidence="4">
    <location>
        <begin position="98"/>
        <end position="118"/>
    </location>
</feature>
<proteinExistence type="predicted"/>
<dbReference type="Pfam" id="PF04500">
    <property type="entry name" value="FLYWCH"/>
    <property type="match status" value="1"/>
</dbReference>
<evidence type="ECO:0000313" key="8">
    <source>
        <dbReference type="EMBL" id="CAF4001840.1"/>
    </source>
</evidence>
<sequence length="1247" mass="142972">MPVTTRAATLRSQANADLIHLQDQATPTSTSTGKTTRKYSSKQKRKQAQGQQIISSVESQICSPLQPQSTTLDAVLTSEGIHEQHHEDVTLKNDDATVEPTSSIPITSSVSPTTSSPTKNDDNDSIISLESSNNDENEIFAGDSNHLMNEPVIKGEVTTGTSTRGGKMIFMNGFAYLYMSMAKETTSWRCARRNENCKAVIHISKQTGQFSHWNGILHCHPSDARETQKRDILNKVKHRVLDQYISIKIIIEEEYRKANLSVEEKRMMPLPAQIESGLHKLRRKSLPPIPQNQKFLLPPVYQETYSHQKFLIYDKRKTIYGGRLMIFASDEQLNVLYGSDVLFADGTFKVSPKLFEQLYVLHGMQNGEAIPVCFILTSNRKQETYEATFRCLKRIGGKKGIDLKPTTNVCDFERAFINAVQTEKGTRSLERKNRELFAEGKLKSHQCKVYSNNSKSTTIDQKCGFQRFIRHHSFDGPELTDKPTQEEWTVENRTKPISPLIYRCTESAKYLRCSCETQKDIETLYELMRSVCDQPKLIISVYGGRKYFTMSEAIEKEFMDSVAEAATTSAKLIGEGVARLRALVDKKRSVTLLGMAWWGNIAEQTRTMVLELQRRNSILDFDEAILSNVPFRSNDKDTHSLEQNHTHFLLLDDGKYRSEHKHEEDSSSKQQSEFMKTINYPKEMQRSDFVTHACDREKCYGVTLVIEGGINTCLAILNDIQCKRPVVFVEGSGKMADVIASLMKLTAINEYTPVRKPERHEIEHNLLRFPMRARTEKEQQQQIDQIGKIMDPNNRMYLTKPKLLAKLFKQALDGDRPPFIDFFLRINYDPRRTLDFLEKEKSLANIQNYECVESTTDVHSNINIGASIQKIPISYQNQVKLNKRGVDLILRLYKDALLSNGQNLSSEYSIESAYPTSIDQLDILYSEWMGNFLPSLHSRRSSLDQIKLEIQRVLHTFRRNLCWCNTACYRQNLNTSGLDSYESTGFIVETTALFRLNQDLEAKARTIFYRITHMRESETHSWISWGLKLFFGVAPYALFYAGIFLWYGYGNVPKYFTTARIILAIDLEIWYLQSLKFISVVKILGPKLFMVKNMLRDLASFVYVAFICIAAYGVASRVMMNHVGIQFSVHSIVGNVLYTPYWFLFSDGEDEKRTLNEIIANNTNSDQIIGATATYVLLAFHLLFINILLLNLLVAVFTTTINRVENNTKYFWRYQRYIFIQKYFEKSVLAASPIILIVYVGLMLRHS</sequence>
<keyword evidence="5" id="KW-1133">Transmembrane helix</keyword>